<reference evidence="3" key="1">
    <citation type="submission" date="2016-11" db="UniProtKB">
        <authorList>
            <consortium name="WormBaseParasite"/>
        </authorList>
    </citation>
    <scope>IDENTIFICATION</scope>
</reference>
<protein>
    <submittedName>
        <fullName evidence="3">F-box domain-containing protein</fullName>
    </submittedName>
</protein>
<dbReference type="PROSITE" id="PS50181">
    <property type="entry name" value="FBOX"/>
    <property type="match status" value="1"/>
</dbReference>
<proteinExistence type="predicted"/>
<dbReference type="Pfam" id="PF00646">
    <property type="entry name" value="F-box"/>
    <property type="match status" value="1"/>
</dbReference>
<organism evidence="2 3">
    <name type="scientific">Caenorhabditis tropicalis</name>
    <dbReference type="NCBI Taxonomy" id="1561998"/>
    <lineage>
        <taxon>Eukaryota</taxon>
        <taxon>Metazoa</taxon>
        <taxon>Ecdysozoa</taxon>
        <taxon>Nematoda</taxon>
        <taxon>Chromadorea</taxon>
        <taxon>Rhabditida</taxon>
        <taxon>Rhabditina</taxon>
        <taxon>Rhabditomorpha</taxon>
        <taxon>Rhabditoidea</taxon>
        <taxon>Rhabditidae</taxon>
        <taxon>Peloderinae</taxon>
        <taxon>Caenorhabditis</taxon>
    </lineage>
</organism>
<evidence type="ECO:0000313" key="2">
    <source>
        <dbReference type="Proteomes" id="UP000095282"/>
    </source>
</evidence>
<accession>A0A1I7UWX8</accession>
<sequence>MNLLCIPFLAFEMVIKRMETPEVFILSLVSSKTKNWINSIKFPTNGIWFDCVTPNEKPNYVVKERTEHYDVVSFRNPDEIVHSALKFVMEKVATKYQDVVFWFLVFQMSQSNYCQWYLMEDESNAG</sequence>
<dbReference type="InterPro" id="IPR001810">
    <property type="entry name" value="F-box_dom"/>
</dbReference>
<evidence type="ECO:0000259" key="1">
    <source>
        <dbReference type="PROSITE" id="PS50181"/>
    </source>
</evidence>
<evidence type="ECO:0000313" key="3">
    <source>
        <dbReference type="WBParaSite" id="Csp11.Scaffold630.g20160.t1"/>
    </source>
</evidence>
<dbReference type="WBParaSite" id="Csp11.Scaffold630.g20160.t1">
    <property type="protein sequence ID" value="Csp11.Scaffold630.g20160.t1"/>
    <property type="gene ID" value="Csp11.Scaffold630.g20160"/>
</dbReference>
<dbReference type="Proteomes" id="UP000095282">
    <property type="component" value="Unplaced"/>
</dbReference>
<dbReference type="AlphaFoldDB" id="A0A1I7UWX8"/>
<feature type="domain" description="F-box" evidence="1">
    <location>
        <begin position="1"/>
        <end position="51"/>
    </location>
</feature>
<name>A0A1I7UWX8_9PELO</name>
<keyword evidence="2" id="KW-1185">Reference proteome</keyword>